<dbReference type="GO" id="GO:0004672">
    <property type="term" value="F:protein kinase activity"/>
    <property type="evidence" value="ECO:0007669"/>
    <property type="project" value="InterPro"/>
</dbReference>
<dbReference type="PROSITE" id="PS51473">
    <property type="entry name" value="GNK2"/>
    <property type="match status" value="2"/>
</dbReference>
<evidence type="ECO:0000313" key="8">
    <source>
        <dbReference type="EMBL" id="KAF4369844.1"/>
    </source>
</evidence>
<gene>
    <name evidence="8" type="ORF">G4B88_026894</name>
</gene>
<feature type="domain" description="Gnk2-homologous" evidence="7">
    <location>
        <begin position="36"/>
        <end position="137"/>
    </location>
</feature>
<dbReference type="InterPro" id="IPR000009">
    <property type="entry name" value="PP2A_PR55"/>
</dbReference>
<dbReference type="EMBL" id="JAATIQ010000211">
    <property type="protein sequence ID" value="KAF4369844.1"/>
    <property type="molecule type" value="Genomic_DNA"/>
</dbReference>
<feature type="transmembrane region" description="Helical" evidence="6">
    <location>
        <begin position="276"/>
        <end position="301"/>
    </location>
</feature>
<dbReference type="InterPro" id="IPR001245">
    <property type="entry name" value="Ser-Thr/Tyr_kinase_cat_dom"/>
</dbReference>
<keyword evidence="3" id="KW-0732">Signal</keyword>
<dbReference type="Pfam" id="PF07714">
    <property type="entry name" value="PK_Tyr_Ser-Thr"/>
    <property type="match status" value="1"/>
</dbReference>
<dbReference type="InterPro" id="IPR015943">
    <property type="entry name" value="WD40/YVTN_repeat-like_dom_sf"/>
</dbReference>
<dbReference type="AlphaFoldDB" id="A0A7J6FGL0"/>
<dbReference type="InterPro" id="IPR001680">
    <property type="entry name" value="WD40_rpt"/>
</dbReference>
<dbReference type="Proteomes" id="UP000583929">
    <property type="component" value="Unassembled WGS sequence"/>
</dbReference>
<dbReference type="InterPro" id="IPR036322">
    <property type="entry name" value="WD40_repeat_dom_sf"/>
</dbReference>
<dbReference type="PRINTS" id="PR00600">
    <property type="entry name" value="PP2APR55"/>
</dbReference>
<dbReference type="SUPFAM" id="SSF50978">
    <property type="entry name" value="WD40 repeat-like"/>
    <property type="match status" value="1"/>
</dbReference>
<accession>A0A7J6FGL0</accession>
<dbReference type="GO" id="GO:0000159">
    <property type="term" value="C:protein phosphatase type 2A complex"/>
    <property type="evidence" value="ECO:0007669"/>
    <property type="project" value="InterPro"/>
</dbReference>
<proteinExistence type="inferred from homology"/>
<keyword evidence="6" id="KW-0812">Transmembrane</keyword>
<dbReference type="Pfam" id="PF01657">
    <property type="entry name" value="Stress-antifung"/>
    <property type="match status" value="2"/>
</dbReference>
<dbReference type="InterPro" id="IPR018067">
    <property type="entry name" value="PP2A_PR55_CS"/>
</dbReference>
<feature type="domain" description="Gnk2-homologous" evidence="7">
    <location>
        <begin position="145"/>
        <end position="251"/>
    </location>
</feature>
<evidence type="ECO:0000259" key="7">
    <source>
        <dbReference type="PROSITE" id="PS51473"/>
    </source>
</evidence>
<dbReference type="Gene3D" id="1.10.510.10">
    <property type="entry name" value="Transferase(Phosphotransferase) domain 1"/>
    <property type="match status" value="1"/>
</dbReference>
<name>A0A7J6FGL0_CANSA</name>
<dbReference type="GO" id="GO:0019888">
    <property type="term" value="F:protein phosphatase regulator activity"/>
    <property type="evidence" value="ECO:0007669"/>
    <property type="project" value="InterPro"/>
</dbReference>
<comment type="function">
    <text evidence="5">The B regulatory subunit may modulate substrate selectivity and catalytic activity, and may also direct the localization of the catalytic enzyme to a particular subcellular compartment.</text>
</comment>
<evidence type="ECO:0000256" key="5">
    <source>
        <dbReference type="ARBA" id="ARBA00034298"/>
    </source>
</evidence>
<protein>
    <recommendedName>
        <fullName evidence="7">Gnk2-homologous domain-containing protein</fullName>
    </recommendedName>
</protein>
<dbReference type="SUPFAM" id="SSF56112">
    <property type="entry name" value="Protein kinase-like (PK-like)"/>
    <property type="match status" value="1"/>
</dbReference>
<evidence type="ECO:0000256" key="6">
    <source>
        <dbReference type="SAM" id="Phobius"/>
    </source>
</evidence>
<evidence type="ECO:0000313" key="9">
    <source>
        <dbReference type="Proteomes" id="UP000583929"/>
    </source>
</evidence>
<dbReference type="PROSITE" id="PS01024">
    <property type="entry name" value="PR55_1"/>
    <property type="match status" value="1"/>
</dbReference>
<evidence type="ECO:0000256" key="2">
    <source>
        <dbReference type="ARBA" id="ARBA00022574"/>
    </source>
</evidence>
<keyword evidence="6" id="KW-0472">Membrane</keyword>
<dbReference type="SMART" id="SM00320">
    <property type="entry name" value="WD40"/>
    <property type="match status" value="7"/>
</dbReference>
<keyword evidence="4" id="KW-0677">Repeat</keyword>
<reference evidence="8 9" key="1">
    <citation type="journal article" date="2020" name="bioRxiv">
        <title>Sequence and annotation of 42 cannabis genomes reveals extensive copy number variation in cannabinoid synthesis and pathogen resistance genes.</title>
        <authorList>
            <person name="Mckernan K.J."/>
            <person name="Helbert Y."/>
            <person name="Kane L.T."/>
            <person name="Ebling H."/>
            <person name="Zhang L."/>
            <person name="Liu B."/>
            <person name="Eaton Z."/>
            <person name="Mclaughlin S."/>
            <person name="Kingan S."/>
            <person name="Baybayan P."/>
            <person name="Concepcion G."/>
            <person name="Jordan M."/>
            <person name="Riva A."/>
            <person name="Barbazuk W."/>
            <person name="Harkins T."/>
        </authorList>
    </citation>
    <scope>NUCLEOTIDE SEQUENCE [LARGE SCALE GENOMIC DNA]</scope>
    <source>
        <strain evidence="9">cv. Jamaican Lion 4</strain>
        <tissue evidence="8">Leaf</tissue>
    </source>
</reference>
<keyword evidence="2" id="KW-0853">WD repeat</keyword>
<keyword evidence="6" id="KW-1133">Transmembrane helix</keyword>
<evidence type="ECO:0000256" key="3">
    <source>
        <dbReference type="ARBA" id="ARBA00022729"/>
    </source>
</evidence>
<dbReference type="InterPro" id="IPR002902">
    <property type="entry name" value="GNK2"/>
</dbReference>
<comment type="caution">
    <text evidence="8">The sequence shown here is derived from an EMBL/GenBank/DDBJ whole genome shotgun (WGS) entry which is preliminary data.</text>
</comment>
<feature type="transmembrane region" description="Helical" evidence="6">
    <location>
        <begin position="12"/>
        <end position="32"/>
    </location>
</feature>
<dbReference type="InterPro" id="IPR038408">
    <property type="entry name" value="GNK2_sf"/>
</dbReference>
<evidence type="ECO:0000256" key="4">
    <source>
        <dbReference type="ARBA" id="ARBA00022737"/>
    </source>
</evidence>
<sequence length="985" mass="111070">MKMDFPISIHLHWIWGFLILNSLSNHYIINAIKIRTSEVGRLCGTSEYSPLTNFIPNFIVAMDNVQIELSIENWGVSNITEPNPPVFAFAQCFGDLPPPDCRSCFAVARMKLPNCLPSVAARLYLDGCYIRYDNHSFIHETIDEKHDKIACGPPTDFSNDELMKSEFARKVKEVLAILTQKAVNKGGYAVDEDRGGVEGVFGLAQCWKTLSKDECRNCLVNASASLLNCAPASEGRAMFAGCYVRYSTDRFFHLAQRQQEEDEGSPLHDLLASNRVWIIIAGIFSAIVLGLLALFGVYVGVYCGYKSKKNKVIHEDVSITIKKSNLNFKGYMAPEYLVRGQLTEKADVYAFGVLVLEIACGRKNSAFTLGSGSILHSVWKCYKEKKISESIDPGLKSDFPIEEASNVLQIGLLCTQASVALRPSMSDVVKMLTDEEYGIPSPKQPPFLNASLLNSDETRMISEETSSSYTENSSNLYDSIVETTEKKYFAKSTFDFKLRFLVVPLWSGTSLRFSANELRERMLRKKIASESETTTVQQCVVDIITAMGFDASGDYLAVGDRGGRVVIFERKDGKHTSNQYQPRTKLEKLDFTPTWNPEFQYKTEFQSHEPEFDYLKSLEIEEKINKVRWCATPNGSLFILSTNNKTIKLWKVKERKIVDMEDTAQTRCRKAYAHAHEFNINSISTNSDCETFISADDLRINLWNLEISGQCFNIIDMKPSNMEDLTEVITIAEFHPIHCNFLAYGSSRGFIRLVDMRQSALCDHSAIILEDGGSRGSKSFFTEIVASISDMKFSKDGRYILSRDYMNLKLWDMHMDSSPVAIYKIHENLRPKFILKAYRLNMHANISLLLSPDINFWQLCELYDNDCIFDKFACCLSGDGMHYATGSYSNHLRIFSHGAGSDEGITIEASKHPVRKPVLHAAPRTRRSSLSNLTRGFYRHGNDNSSSGNNDFSCNLNSKLLHLAWHPEKNLIACAAGNSLFMYHA</sequence>
<dbReference type="InterPro" id="IPR011009">
    <property type="entry name" value="Kinase-like_dom_sf"/>
</dbReference>
<dbReference type="FunFam" id="3.30.430.20:FF:000015">
    <property type="entry name" value="Cysteine-rich receptor-like protein kinase 3"/>
    <property type="match status" value="1"/>
</dbReference>
<dbReference type="CDD" id="cd23509">
    <property type="entry name" value="Gnk2-like"/>
    <property type="match status" value="2"/>
</dbReference>
<dbReference type="PANTHER" id="PTHR11871">
    <property type="entry name" value="PROTEIN PHOSPHATASE PP2A REGULATORY SUBUNIT B"/>
    <property type="match status" value="1"/>
</dbReference>
<evidence type="ECO:0000256" key="1">
    <source>
        <dbReference type="ARBA" id="ARBA00008259"/>
    </source>
</evidence>
<comment type="similarity">
    <text evidence="1">Belongs to the phosphatase 2A regulatory subunit B family.</text>
</comment>
<dbReference type="Gene3D" id="3.30.430.20">
    <property type="entry name" value="Gnk2 domain, C-X8-C-X2-C motif"/>
    <property type="match status" value="2"/>
</dbReference>
<organism evidence="8 9">
    <name type="scientific">Cannabis sativa</name>
    <name type="common">Hemp</name>
    <name type="synonym">Marijuana</name>
    <dbReference type="NCBI Taxonomy" id="3483"/>
    <lineage>
        <taxon>Eukaryota</taxon>
        <taxon>Viridiplantae</taxon>
        <taxon>Streptophyta</taxon>
        <taxon>Embryophyta</taxon>
        <taxon>Tracheophyta</taxon>
        <taxon>Spermatophyta</taxon>
        <taxon>Magnoliopsida</taxon>
        <taxon>eudicotyledons</taxon>
        <taxon>Gunneridae</taxon>
        <taxon>Pentapetalae</taxon>
        <taxon>rosids</taxon>
        <taxon>fabids</taxon>
        <taxon>Rosales</taxon>
        <taxon>Cannabaceae</taxon>
        <taxon>Cannabis</taxon>
    </lineage>
</organism>
<keyword evidence="9" id="KW-1185">Reference proteome</keyword>
<dbReference type="Gene3D" id="2.130.10.10">
    <property type="entry name" value="YVTN repeat-like/Quinoprotein amine dehydrogenase"/>
    <property type="match status" value="2"/>
</dbReference>
<dbReference type="FunFam" id="2.130.10.10:FF:000609">
    <property type="entry name" value="Serine/threonine-protein phosphatase 2A 55 kDa regulatory subunit B"/>
    <property type="match status" value="1"/>
</dbReference>